<keyword evidence="2" id="KW-0812">Transmembrane</keyword>
<feature type="compositionally biased region" description="Basic and acidic residues" evidence="1">
    <location>
        <begin position="1018"/>
        <end position="1029"/>
    </location>
</feature>
<name>A0A836BTH0_9CHLO</name>
<feature type="region of interest" description="Disordered" evidence="1">
    <location>
        <begin position="526"/>
        <end position="545"/>
    </location>
</feature>
<feature type="compositionally biased region" description="Gly residues" evidence="1">
    <location>
        <begin position="770"/>
        <end position="789"/>
    </location>
</feature>
<protein>
    <recommendedName>
        <fullName evidence="5">PKD/REJ-like domain-containing protein</fullName>
    </recommendedName>
</protein>
<feature type="transmembrane region" description="Helical" evidence="2">
    <location>
        <begin position="806"/>
        <end position="831"/>
    </location>
</feature>
<feature type="compositionally biased region" description="Pro residues" evidence="1">
    <location>
        <begin position="854"/>
        <end position="865"/>
    </location>
</feature>
<comment type="caution">
    <text evidence="3">The sequence shown here is derived from an EMBL/GenBank/DDBJ whole genome shotgun (WGS) entry which is preliminary data.</text>
</comment>
<feature type="compositionally biased region" description="Low complexity" evidence="1">
    <location>
        <begin position="842"/>
        <end position="853"/>
    </location>
</feature>
<accession>A0A836BTH0</accession>
<feature type="region of interest" description="Disordered" evidence="1">
    <location>
        <begin position="442"/>
        <end position="469"/>
    </location>
</feature>
<gene>
    <name evidence="3" type="ORF">HYH03_013025</name>
</gene>
<feature type="region of interest" description="Disordered" evidence="1">
    <location>
        <begin position="963"/>
        <end position="1029"/>
    </location>
</feature>
<feature type="compositionally biased region" description="Basic residues" evidence="1">
    <location>
        <begin position="906"/>
        <end position="915"/>
    </location>
</feature>
<feature type="region of interest" description="Disordered" evidence="1">
    <location>
        <begin position="842"/>
        <end position="868"/>
    </location>
</feature>
<dbReference type="Proteomes" id="UP000612055">
    <property type="component" value="Unassembled WGS sequence"/>
</dbReference>
<dbReference type="InterPro" id="IPR051144">
    <property type="entry name" value="Formin_homology_domain"/>
</dbReference>
<dbReference type="PANTHER" id="PTHR45733:SF8">
    <property type="entry name" value="FORMIN-J"/>
    <property type="match status" value="1"/>
</dbReference>
<feature type="compositionally biased region" description="Pro residues" evidence="1">
    <location>
        <begin position="706"/>
        <end position="757"/>
    </location>
</feature>
<dbReference type="AlphaFoldDB" id="A0A836BTH0"/>
<keyword evidence="2" id="KW-0472">Membrane</keyword>
<feature type="region of interest" description="Disordered" evidence="1">
    <location>
        <begin position="704"/>
        <end position="793"/>
    </location>
</feature>
<organism evidence="3 4">
    <name type="scientific">Edaphochlamys debaryana</name>
    <dbReference type="NCBI Taxonomy" id="47281"/>
    <lineage>
        <taxon>Eukaryota</taxon>
        <taxon>Viridiplantae</taxon>
        <taxon>Chlorophyta</taxon>
        <taxon>core chlorophytes</taxon>
        <taxon>Chlorophyceae</taxon>
        <taxon>CS clade</taxon>
        <taxon>Chlamydomonadales</taxon>
        <taxon>Chlamydomonadales incertae sedis</taxon>
        <taxon>Edaphochlamys</taxon>
    </lineage>
</organism>
<keyword evidence="4" id="KW-1185">Reference proteome</keyword>
<evidence type="ECO:0000313" key="4">
    <source>
        <dbReference type="Proteomes" id="UP000612055"/>
    </source>
</evidence>
<reference evidence="3" key="1">
    <citation type="journal article" date="2020" name="bioRxiv">
        <title>Comparative genomics of Chlamydomonas.</title>
        <authorList>
            <person name="Craig R.J."/>
            <person name="Hasan A.R."/>
            <person name="Ness R.W."/>
            <person name="Keightley P.D."/>
        </authorList>
    </citation>
    <scope>NUCLEOTIDE SEQUENCE</scope>
    <source>
        <strain evidence="3">CCAP 11/70</strain>
    </source>
</reference>
<dbReference type="EMBL" id="JAEHOE010000084">
    <property type="protein sequence ID" value="KAG2488335.1"/>
    <property type="molecule type" value="Genomic_DNA"/>
</dbReference>
<evidence type="ECO:0000313" key="3">
    <source>
        <dbReference type="EMBL" id="KAG2488335.1"/>
    </source>
</evidence>
<feature type="region of interest" description="Disordered" evidence="1">
    <location>
        <begin position="899"/>
        <end position="927"/>
    </location>
</feature>
<dbReference type="OrthoDB" id="540623at2759"/>
<evidence type="ECO:0000256" key="1">
    <source>
        <dbReference type="SAM" id="MobiDB-lite"/>
    </source>
</evidence>
<feature type="compositionally biased region" description="Low complexity" evidence="1">
    <location>
        <begin position="993"/>
        <end position="1004"/>
    </location>
</feature>
<evidence type="ECO:0008006" key="5">
    <source>
        <dbReference type="Google" id="ProtNLM"/>
    </source>
</evidence>
<evidence type="ECO:0000256" key="2">
    <source>
        <dbReference type="SAM" id="Phobius"/>
    </source>
</evidence>
<feature type="compositionally biased region" description="Polar residues" evidence="1">
    <location>
        <begin position="454"/>
        <end position="469"/>
    </location>
</feature>
<sequence length="1029" mass="100968">MGDHSSTPGIWALPTGLLSEGVRYTFTINIFYVFNIIASGGGTAPSPSTATLWLRPRSDAVPFPRGTQRRQCGLSGCSGPHPASQPLTIALQLAEPFLNATVAFASDHAPDVAGLEPTSTATDAAVPPGTHYLTIPAASLPASRSLFTVDAALLSPTGVSGTATVTVSLNSAPTCALAATHSGSGTNAVSIAPTSAAGCVTFTLDSATFPTASVTARAEGWWDAEDGTGLLRYEFGVRERLASGRVMSSARQLSASSSARLVGLPQGEVSLYACAVDSSGARACGSGIVTVLPPPADFDAGAALLAFNMTALLQAGDQGTLLAATVQIAAVVSILGGANAASAAPTEAQQALVARLSTALLPALLGDAALADPEQRSMAVGAAAALARSAATRVPDSARQVFIDAAKKAAAALEAGSGLDAASAADFATQLCRLLSAGLPQRSTSATGHRRSRSLQSDSSGNATQQARSKIQDLISVGSTLGSALAQSAVPGGPYVAAGDGGVYVSAAGLPAASGSGAAASTSATLSAGADADPSSGTSSGRRRHRARELLAATSSIVTSATAFLVLNGTVASGASGYGISLSYAPDASKLLAQALSATGTSGVTLISGLASVGWSTGSGASSTPPSFGGTGSYLQLRIPAAPYDASRRAACLLYDATQNAFTGSLAGLASGAAPAAFISYDSATGVATCTASVMGSYVVALGEGSPPPSPPPPAPPQPPPLPPGAVVPPPRPPPPSPVVPRPPPPLPPLASPPPPTGLTQIATADPSGGNSGGDTSGSGGSSGAGNGNGTAAAAATPAAASSSNIVLIAAVVGGVVGCLVIAAGVAIVVLRRRRAAIRQQVAAPGQHRAAQQGPPPAAPAPQPPSAAAATQAAAAAAVGAPAAQQWATLTPAAAAAGGVAEVTRSHSRPRRLHARPPPPAPPTADEQLRLEDADDDRAPQPSARSVRSPHNMALAHQLSAEVGALRSHSRSSVHPLPLASPSARLQPGWNQAGGSEAGPAAGAGAEGLRRAPSGVPTEDRVRVGGDAV</sequence>
<feature type="compositionally biased region" description="Low complexity" evidence="1">
    <location>
        <begin position="526"/>
        <end position="540"/>
    </location>
</feature>
<keyword evidence="2" id="KW-1133">Transmembrane helix</keyword>
<proteinExistence type="predicted"/>
<dbReference type="PANTHER" id="PTHR45733">
    <property type="entry name" value="FORMIN-J"/>
    <property type="match status" value="1"/>
</dbReference>